<keyword evidence="8 9" id="KW-0012">Acyltransferase</keyword>
<accession>A0A917KLI9</accession>
<keyword evidence="12" id="KW-1185">Reference proteome</keyword>
<evidence type="ECO:0000259" key="10">
    <source>
        <dbReference type="PROSITE" id="PS50263"/>
    </source>
</evidence>
<sequence>MWDRFLGHLASRRGWRFWVTAIGLGALAALALPPVHAVPVLLVAIPGLLAMLNGAVSWKRAFWVGFAWGWGFFVAGLYWITEAILTDVAHFWWLVPIAVPALALPLAVFVAGPAVLAWKVRAGCPRVLVFAGAWVLFEMLRGWAFTGFPWNLLGTVWAFGALPIQAAAWVGVHGLSLATLIIAATPLLGRRAMLGGAAALAGFALFGLVRLWPAEPPPQPVGLLIVQGNIAQEVKWREDQRVPILRRYIEATREAALAALRELPEDQTLVVIWPETAVPFLVADDPDVRQLIAGALPQRAILLTGTVRAEYGPDRRLRRVFNSLVAIDPAGAVRGVADKVHLVPFGEYMPLSGLLPIRLVQGGMDFTPGNELQPMRVDGVPPFGTLICYEVIFPAAVVPRERPAWLVNVTNDAWFGISAGPWQHLAAARMRAVEEGLPLARAAQTGISAVFDARGREVARTGLGETGVLMAPLPAPREPTPFARLGLLVAAILSAGALAFGWWKRHG</sequence>
<evidence type="ECO:0000256" key="2">
    <source>
        <dbReference type="ARBA" id="ARBA00010065"/>
    </source>
</evidence>
<dbReference type="Proteomes" id="UP000661507">
    <property type="component" value="Unassembled WGS sequence"/>
</dbReference>
<feature type="domain" description="CN hydrolase" evidence="10">
    <location>
        <begin position="226"/>
        <end position="475"/>
    </location>
</feature>
<protein>
    <recommendedName>
        <fullName evidence="9">Apolipoprotein N-acyltransferase</fullName>
        <shortName evidence="9">ALP N-acyltransferase</shortName>
        <ecNumber evidence="9">2.3.1.269</ecNumber>
    </recommendedName>
</protein>
<comment type="catalytic activity">
    <reaction evidence="9">
        <text>N-terminal S-1,2-diacyl-sn-glyceryl-L-cysteinyl-[lipoprotein] + a glycerophospholipid = N-acyl-S-1,2-diacyl-sn-glyceryl-L-cysteinyl-[lipoprotein] + a 2-acyl-sn-glycero-3-phospholipid + H(+)</text>
        <dbReference type="Rhea" id="RHEA:48228"/>
        <dbReference type="Rhea" id="RHEA-COMP:14681"/>
        <dbReference type="Rhea" id="RHEA-COMP:14684"/>
        <dbReference type="ChEBI" id="CHEBI:15378"/>
        <dbReference type="ChEBI" id="CHEBI:136912"/>
        <dbReference type="ChEBI" id="CHEBI:140656"/>
        <dbReference type="ChEBI" id="CHEBI:140657"/>
        <dbReference type="ChEBI" id="CHEBI:140660"/>
        <dbReference type="EC" id="2.3.1.269"/>
    </reaction>
</comment>
<feature type="transmembrane region" description="Helical" evidence="9">
    <location>
        <begin position="15"/>
        <end position="32"/>
    </location>
</feature>
<feature type="transmembrane region" description="Helical" evidence="9">
    <location>
        <begin position="61"/>
        <end position="80"/>
    </location>
</feature>
<dbReference type="GO" id="GO:0016410">
    <property type="term" value="F:N-acyltransferase activity"/>
    <property type="evidence" value="ECO:0007669"/>
    <property type="project" value="UniProtKB-UniRule"/>
</dbReference>
<feature type="transmembrane region" description="Helical" evidence="9">
    <location>
        <begin position="127"/>
        <end position="146"/>
    </location>
</feature>
<dbReference type="HAMAP" id="MF_01148">
    <property type="entry name" value="Lnt"/>
    <property type="match status" value="1"/>
</dbReference>
<dbReference type="AlphaFoldDB" id="A0A917KLI9"/>
<dbReference type="InterPro" id="IPR004563">
    <property type="entry name" value="Apolipo_AcylTrfase"/>
</dbReference>
<evidence type="ECO:0000256" key="6">
    <source>
        <dbReference type="ARBA" id="ARBA00022989"/>
    </source>
</evidence>
<feature type="transmembrane region" description="Helical" evidence="9">
    <location>
        <begin position="166"/>
        <end position="185"/>
    </location>
</feature>
<name>A0A917KLI9_9PROT</name>
<dbReference type="Pfam" id="PF00795">
    <property type="entry name" value="CN_hydrolase"/>
    <property type="match status" value="1"/>
</dbReference>
<dbReference type="EC" id="2.3.1.269" evidence="9"/>
<evidence type="ECO:0000313" key="11">
    <source>
        <dbReference type="EMBL" id="GGJ19489.1"/>
    </source>
</evidence>
<comment type="pathway">
    <text evidence="9">Protein modification; lipoprotein biosynthesis (N-acyl transfer).</text>
</comment>
<gene>
    <name evidence="9 11" type="primary">lnt</name>
    <name evidence="11" type="ORF">GCM10011320_28490</name>
</gene>
<dbReference type="Pfam" id="PF20154">
    <property type="entry name" value="LNT_N"/>
    <property type="match status" value="1"/>
</dbReference>
<reference evidence="11" key="1">
    <citation type="journal article" date="2014" name="Int. J. Syst. Evol. Microbiol.">
        <title>Complete genome sequence of Corynebacterium casei LMG S-19264T (=DSM 44701T), isolated from a smear-ripened cheese.</title>
        <authorList>
            <consortium name="US DOE Joint Genome Institute (JGI-PGF)"/>
            <person name="Walter F."/>
            <person name="Albersmeier A."/>
            <person name="Kalinowski J."/>
            <person name="Ruckert C."/>
        </authorList>
    </citation>
    <scope>NUCLEOTIDE SEQUENCE</scope>
    <source>
        <strain evidence="11">CGMCC 1.3617</strain>
    </source>
</reference>
<keyword evidence="5 9" id="KW-0812">Transmembrane</keyword>
<organism evidence="11 12">
    <name type="scientific">Neoroseomonas lacus</name>
    <dbReference type="NCBI Taxonomy" id="287609"/>
    <lineage>
        <taxon>Bacteria</taxon>
        <taxon>Pseudomonadati</taxon>
        <taxon>Pseudomonadota</taxon>
        <taxon>Alphaproteobacteria</taxon>
        <taxon>Acetobacterales</taxon>
        <taxon>Acetobacteraceae</taxon>
        <taxon>Neoroseomonas</taxon>
    </lineage>
</organism>
<evidence type="ECO:0000313" key="12">
    <source>
        <dbReference type="Proteomes" id="UP000661507"/>
    </source>
</evidence>
<comment type="function">
    <text evidence="9">Catalyzes the phospholipid dependent N-acylation of the N-terminal cysteine of apolipoprotein, the last step in lipoprotein maturation.</text>
</comment>
<dbReference type="InterPro" id="IPR003010">
    <property type="entry name" value="C-N_Hydrolase"/>
</dbReference>
<dbReference type="PROSITE" id="PS50263">
    <property type="entry name" value="CN_HYDROLASE"/>
    <property type="match status" value="1"/>
</dbReference>
<evidence type="ECO:0000256" key="4">
    <source>
        <dbReference type="ARBA" id="ARBA00022679"/>
    </source>
</evidence>
<feature type="transmembrane region" description="Helical" evidence="9">
    <location>
        <begin position="192"/>
        <end position="212"/>
    </location>
</feature>
<dbReference type="InterPro" id="IPR045378">
    <property type="entry name" value="LNT_N"/>
</dbReference>
<comment type="similarity">
    <text evidence="2 9">Belongs to the CN hydrolase family. Apolipoprotein N-acyltransferase subfamily.</text>
</comment>
<dbReference type="CDD" id="cd07571">
    <property type="entry name" value="ALP_N-acyl_transferase"/>
    <property type="match status" value="1"/>
</dbReference>
<evidence type="ECO:0000256" key="7">
    <source>
        <dbReference type="ARBA" id="ARBA00023136"/>
    </source>
</evidence>
<dbReference type="SUPFAM" id="SSF56317">
    <property type="entry name" value="Carbon-nitrogen hydrolase"/>
    <property type="match status" value="1"/>
</dbReference>
<evidence type="ECO:0000256" key="3">
    <source>
        <dbReference type="ARBA" id="ARBA00022475"/>
    </source>
</evidence>
<dbReference type="NCBIfam" id="TIGR00546">
    <property type="entry name" value="lnt"/>
    <property type="match status" value="1"/>
</dbReference>
<dbReference type="GO" id="GO:0005886">
    <property type="term" value="C:plasma membrane"/>
    <property type="evidence" value="ECO:0007669"/>
    <property type="project" value="UniProtKB-SubCell"/>
</dbReference>
<dbReference type="InterPro" id="IPR036526">
    <property type="entry name" value="C-N_Hydrolase_sf"/>
</dbReference>
<feature type="transmembrane region" description="Helical" evidence="9">
    <location>
        <begin position="38"/>
        <end position="56"/>
    </location>
</feature>
<dbReference type="EMBL" id="BMKW01000006">
    <property type="protein sequence ID" value="GGJ19489.1"/>
    <property type="molecule type" value="Genomic_DNA"/>
</dbReference>
<evidence type="ECO:0000256" key="8">
    <source>
        <dbReference type="ARBA" id="ARBA00023315"/>
    </source>
</evidence>
<evidence type="ECO:0000256" key="5">
    <source>
        <dbReference type="ARBA" id="ARBA00022692"/>
    </source>
</evidence>
<reference evidence="11" key="2">
    <citation type="submission" date="2020-09" db="EMBL/GenBank/DDBJ databases">
        <authorList>
            <person name="Sun Q."/>
            <person name="Zhou Y."/>
        </authorList>
    </citation>
    <scope>NUCLEOTIDE SEQUENCE</scope>
    <source>
        <strain evidence="11">CGMCC 1.3617</strain>
    </source>
</reference>
<comment type="subcellular location">
    <subcellularLocation>
        <location evidence="1 9">Cell membrane</location>
        <topology evidence="1 9">Multi-pass membrane protein</topology>
    </subcellularLocation>
</comment>
<keyword evidence="6 9" id="KW-1133">Transmembrane helix</keyword>
<dbReference type="Gene3D" id="3.60.110.10">
    <property type="entry name" value="Carbon-nitrogen hydrolase"/>
    <property type="match status" value="1"/>
</dbReference>
<comment type="caution">
    <text evidence="11">The sequence shown here is derived from an EMBL/GenBank/DDBJ whole genome shotgun (WGS) entry which is preliminary data.</text>
</comment>
<dbReference type="PANTHER" id="PTHR38686:SF1">
    <property type="entry name" value="APOLIPOPROTEIN N-ACYLTRANSFERASE"/>
    <property type="match status" value="1"/>
</dbReference>
<evidence type="ECO:0000256" key="9">
    <source>
        <dbReference type="HAMAP-Rule" id="MF_01148"/>
    </source>
</evidence>
<dbReference type="GO" id="GO:0042158">
    <property type="term" value="P:lipoprotein biosynthetic process"/>
    <property type="evidence" value="ECO:0007669"/>
    <property type="project" value="UniProtKB-UniRule"/>
</dbReference>
<proteinExistence type="inferred from homology"/>
<feature type="transmembrane region" description="Helical" evidence="9">
    <location>
        <begin position="92"/>
        <end position="115"/>
    </location>
</feature>
<keyword evidence="7 9" id="KW-0472">Membrane</keyword>
<dbReference type="PANTHER" id="PTHR38686">
    <property type="entry name" value="APOLIPOPROTEIN N-ACYLTRANSFERASE"/>
    <property type="match status" value="1"/>
</dbReference>
<evidence type="ECO:0000256" key="1">
    <source>
        <dbReference type="ARBA" id="ARBA00004651"/>
    </source>
</evidence>
<keyword evidence="3 9" id="KW-1003">Cell membrane</keyword>
<keyword evidence="4 9" id="KW-0808">Transferase</keyword>
<feature type="transmembrane region" description="Helical" evidence="9">
    <location>
        <begin position="482"/>
        <end position="503"/>
    </location>
</feature>
<dbReference type="RefSeq" id="WP_188967714.1">
    <property type="nucleotide sequence ID" value="NZ_BMKW01000006.1"/>
</dbReference>